<accession>A0A8S2JXE6</accession>
<evidence type="ECO:0000313" key="7">
    <source>
        <dbReference type="Proteomes" id="UP000681720"/>
    </source>
</evidence>
<evidence type="ECO:0000256" key="1">
    <source>
        <dbReference type="ARBA" id="ARBA00004141"/>
    </source>
</evidence>
<reference evidence="6" key="1">
    <citation type="submission" date="2021-02" db="EMBL/GenBank/DDBJ databases">
        <authorList>
            <person name="Nowell W R."/>
        </authorList>
    </citation>
    <scope>NUCLEOTIDE SEQUENCE</scope>
</reference>
<feature type="transmembrane region" description="Helical" evidence="5">
    <location>
        <begin position="389"/>
        <end position="412"/>
    </location>
</feature>
<feature type="transmembrane region" description="Helical" evidence="5">
    <location>
        <begin position="364"/>
        <end position="383"/>
    </location>
</feature>
<keyword evidence="3 5" id="KW-1133">Transmembrane helix</keyword>
<sequence>MKFDTFLETVGNWGRFQKVKYIIICLTYMLPSIMVYSYTFTAAIPKYRCRNPQLESIDNYNETLNKIFDLEYKPTPTQCTNLGKKLSLEVCQSCYLKPMLAANENNSQTNVKLERCDKYVFEKTDYTKTLTEEWNIVCDRILYRTAAQMTFFFGYMVGSIFFGILADNILPESPRWLVSKGRFDDAETVLRQIATKNKRDFNEDAFKQMKDEQENTMSSPEYQEGISSLLTSKIMLIISINLFFQWFVQNLVFYGVSQSTGLWDLDPYLAFTIGAFVELLAYIFVHLILDHVGRKKPYFIFAILFAIIAFLIIPTQKFTTKSSKIQRIMLTSIYITLKFLASASYAIIYIYANELFPTNIRNTGMGLCSMVARIGAMLSSFCNDYLGQIWIHLPVIIFGILSLVAGVLSLMFPETLNKPLPQSVADVEEMGFAGFRRRVTQVKITDVQTTSELYEENIIKRDLQKSDTNESKL</sequence>
<evidence type="ECO:0000256" key="3">
    <source>
        <dbReference type="ARBA" id="ARBA00022989"/>
    </source>
</evidence>
<dbReference type="GO" id="GO:0022857">
    <property type="term" value="F:transmembrane transporter activity"/>
    <property type="evidence" value="ECO:0007669"/>
    <property type="project" value="InterPro"/>
</dbReference>
<dbReference type="Proteomes" id="UP000681720">
    <property type="component" value="Unassembled WGS sequence"/>
</dbReference>
<evidence type="ECO:0000313" key="6">
    <source>
        <dbReference type="EMBL" id="CAF3830026.1"/>
    </source>
</evidence>
<dbReference type="Pfam" id="PF00083">
    <property type="entry name" value="Sugar_tr"/>
    <property type="match status" value="1"/>
</dbReference>
<protein>
    <submittedName>
        <fullName evidence="6">Uncharacterized protein</fullName>
    </submittedName>
</protein>
<dbReference type="EMBL" id="CAJOBJ010000549">
    <property type="protein sequence ID" value="CAF3830026.1"/>
    <property type="molecule type" value="Genomic_DNA"/>
</dbReference>
<name>A0A8S2JXE6_9BILA</name>
<evidence type="ECO:0000256" key="2">
    <source>
        <dbReference type="ARBA" id="ARBA00022692"/>
    </source>
</evidence>
<evidence type="ECO:0000256" key="4">
    <source>
        <dbReference type="ARBA" id="ARBA00023136"/>
    </source>
</evidence>
<keyword evidence="2 5" id="KW-0812">Transmembrane</keyword>
<feature type="transmembrane region" description="Helical" evidence="5">
    <location>
        <begin position="152"/>
        <end position="170"/>
    </location>
</feature>
<comment type="caution">
    <text evidence="6">The sequence shown here is derived from an EMBL/GenBank/DDBJ whole genome shotgun (WGS) entry which is preliminary data.</text>
</comment>
<comment type="subcellular location">
    <subcellularLocation>
        <location evidence="1">Membrane</location>
        <topology evidence="1">Multi-pass membrane protein</topology>
    </subcellularLocation>
</comment>
<evidence type="ECO:0000256" key="5">
    <source>
        <dbReference type="SAM" id="Phobius"/>
    </source>
</evidence>
<proteinExistence type="predicted"/>
<dbReference type="AlphaFoldDB" id="A0A8S2JXE6"/>
<dbReference type="InterPro" id="IPR005828">
    <property type="entry name" value="MFS_sugar_transport-like"/>
</dbReference>
<feature type="transmembrane region" description="Helical" evidence="5">
    <location>
        <begin position="298"/>
        <end position="316"/>
    </location>
</feature>
<dbReference type="GO" id="GO:0016020">
    <property type="term" value="C:membrane"/>
    <property type="evidence" value="ECO:0007669"/>
    <property type="project" value="UniProtKB-SubCell"/>
</dbReference>
<dbReference type="InterPro" id="IPR036259">
    <property type="entry name" value="MFS_trans_sf"/>
</dbReference>
<dbReference type="Gene3D" id="1.20.1250.20">
    <property type="entry name" value="MFS general substrate transporter like domains"/>
    <property type="match status" value="1"/>
</dbReference>
<organism evidence="6 7">
    <name type="scientific">Rotaria magnacalcarata</name>
    <dbReference type="NCBI Taxonomy" id="392030"/>
    <lineage>
        <taxon>Eukaryota</taxon>
        <taxon>Metazoa</taxon>
        <taxon>Spiralia</taxon>
        <taxon>Gnathifera</taxon>
        <taxon>Rotifera</taxon>
        <taxon>Eurotatoria</taxon>
        <taxon>Bdelloidea</taxon>
        <taxon>Philodinida</taxon>
        <taxon>Philodinidae</taxon>
        <taxon>Rotaria</taxon>
    </lineage>
</organism>
<feature type="transmembrane region" description="Helical" evidence="5">
    <location>
        <begin position="268"/>
        <end position="289"/>
    </location>
</feature>
<feature type="transmembrane region" description="Helical" evidence="5">
    <location>
        <begin position="234"/>
        <end position="256"/>
    </location>
</feature>
<feature type="transmembrane region" description="Helical" evidence="5">
    <location>
        <begin position="21"/>
        <end position="44"/>
    </location>
</feature>
<feature type="transmembrane region" description="Helical" evidence="5">
    <location>
        <begin position="328"/>
        <end position="352"/>
    </location>
</feature>
<dbReference type="SUPFAM" id="SSF103473">
    <property type="entry name" value="MFS general substrate transporter"/>
    <property type="match status" value="1"/>
</dbReference>
<keyword evidence="4 5" id="KW-0472">Membrane</keyword>
<gene>
    <name evidence="6" type="ORF">GIL414_LOCUS2741</name>
</gene>
<dbReference type="PANTHER" id="PTHR24064">
    <property type="entry name" value="SOLUTE CARRIER FAMILY 22 MEMBER"/>
    <property type="match status" value="1"/>
</dbReference>